<evidence type="ECO:0000313" key="3">
    <source>
        <dbReference type="Proteomes" id="UP000533598"/>
    </source>
</evidence>
<sequence>MTRLVRGADGRKWTVRTNVEWSSPAGMDEFEHDVSGGHGAAVLMATLMVLLTAVLIIWTPAAVIIPPWLILALALVFLFFPLRWVIRRPWTVVAETPGELDDAGPERWVGNVRGFLAMRQEAIKVARDIEVYSSPAFDGPLQPVD</sequence>
<dbReference type="EMBL" id="JACHMH010000001">
    <property type="protein sequence ID" value="MBB4675059.1"/>
    <property type="molecule type" value="Genomic_DNA"/>
</dbReference>
<organism evidence="2 3">
    <name type="scientific">Crossiella cryophila</name>
    <dbReference type="NCBI Taxonomy" id="43355"/>
    <lineage>
        <taxon>Bacteria</taxon>
        <taxon>Bacillati</taxon>
        <taxon>Actinomycetota</taxon>
        <taxon>Actinomycetes</taxon>
        <taxon>Pseudonocardiales</taxon>
        <taxon>Pseudonocardiaceae</taxon>
        <taxon>Crossiella</taxon>
    </lineage>
</organism>
<gene>
    <name evidence="2" type="ORF">HNR67_001177</name>
</gene>
<comment type="caution">
    <text evidence="2">The sequence shown here is derived from an EMBL/GenBank/DDBJ whole genome shotgun (WGS) entry which is preliminary data.</text>
</comment>
<dbReference type="Proteomes" id="UP000533598">
    <property type="component" value="Unassembled WGS sequence"/>
</dbReference>
<dbReference type="RefSeq" id="WP_185001095.1">
    <property type="nucleotide sequence ID" value="NZ_BAAAUI010000026.1"/>
</dbReference>
<dbReference type="AlphaFoldDB" id="A0A7W7C5U0"/>
<proteinExistence type="predicted"/>
<keyword evidence="1" id="KW-0812">Transmembrane</keyword>
<feature type="transmembrane region" description="Helical" evidence="1">
    <location>
        <begin position="64"/>
        <end position="82"/>
    </location>
</feature>
<name>A0A7W7C5U0_9PSEU</name>
<keyword evidence="3" id="KW-1185">Reference proteome</keyword>
<accession>A0A7W7C5U0</accession>
<protein>
    <recommendedName>
        <fullName evidence="4">DUF983 domain-containing protein</fullName>
    </recommendedName>
</protein>
<feature type="transmembrane region" description="Helical" evidence="1">
    <location>
        <begin position="40"/>
        <end position="58"/>
    </location>
</feature>
<keyword evidence="1" id="KW-1133">Transmembrane helix</keyword>
<evidence type="ECO:0008006" key="4">
    <source>
        <dbReference type="Google" id="ProtNLM"/>
    </source>
</evidence>
<reference evidence="2 3" key="1">
    <citation type="submission" date="2020-08" db="EMBL/GenBank/DDBJ databases">
        <title>Sequencing the genomes of 1000 actinobacteria strains.</title>
        <authorList>
            <person name="Klenk H.-P."/>
        </authorList>
    </citation>
    <scope>NUCLEOTIDE SEQUENCE [LARGE SCALE GENOMIC DNA]</scope>
    <source>
        <strain evidence="2 3">DSM 44230</strain>
    </source>
</reference>
<keyword evidence="1" id="KW-0472">Membrane</keyword>
<evidence type="ECO:0000313" key="2">
    <source>
        <dbReference type="EMBL" id="MBB4675059.1"/>
    </source>
</evidence>
<evidence type="ECO:0000256" key="1">
    <source>
        <dbReference type="SAM" id="Phobius"/>
    </source>
</evidence>